<keyword evidence="1" id="KW-0812">Transmembrane</keyword>
<dbReference type="Pfam" id="PF10320">
    <property type="entry name" value="7TM_GPCR_Srsx"/>
    <property type="match status" value="1"/>
</dbReference>
<gene>
    <name evidence="2" type="ORF">GCK32_019424</name>
</gene>
<evidence type="ECO:0000313" key="3">
    <source>
        <dbReference type="Proteomes" id="UP001331761"/>
    </source>
</evidence>
<organism evidence="2 3">
    <name type="scientific">Trichostrongylus colubriformis</name>
    <name type="common">Black scour worm</name>
    <dbReference type="NCBI Taxonomy" id="6319"/>
    <lineage>
        <taxon>Eukaryota</taxon>
        <taxon>Metazoa</taxon>
        <taxon>Ecdysozoa</taxon>
        <taxon>Nematoda</taxon>
        <taxon>Chromadorea</taxon>
        <taxon>Rhabditida</taxon>
        <taxon>Rhabditina</taxon>
        <taxon>Rhabditomorpha</taxon>
        <taxon>Strongyloidea</taxon>
        <taxon>Trichostrongylidae</taxon>
        <taxon>Trichostrongylus</taxon>
    </lineage>
</organism>
<name>A0AAN8FRK6_TRICO</name>
<evidence type="ECO:0000256" key="1">
    <source>
        <dbReference type="SAM" id="Phobius"/>
    </source>
</evidence>
<keyword evidence="1" id="KW-1133">Transmembrane helix</keyword>
<accession>A0AAN8FRK6</accession>
<dbReference type="InterPro" id="IPR019424">
    <property type="entry name" value="7TM_GPCR_Srsx"/>
</dbReference>
<sequence length="84" mass="9893">MCFYCFLLRTTEESVFCYAMTPLRYPLNMVFIWSCIVINLMTLLCYAIFIYVFQRLKTGTDTVKNINRSLMLIAVTTVFGWFST</sequence>
<comment type="caution">
    <text evidence="2">The sequence shown here is derived from an EMBL/GenBank/DDBJ whole genome shotgun (WGS) entry which is preliminary data.</text>
</comment>
<proteinExistence type="predicted"/>
<dbReference type="EMBL" id="WIXE01003768">
    <property type="protein sequence ID" value="KAK5983647.1"/>
    <property type="molecule type" value="Genomic_DNA"/>
</dbReference>
<feature type="transmembrane region" description="Helical" evidence="1">
    <location>
        <begin position="65"/>
        <end position="82"/>
    </location>
</feature>
<reference evidence="2 3" key="1">
    <citation type="submission" date="2019-10" db="EMBL/GenBank/DDBJ databases">
        <title>Assembly and Annotation for the nematode Trichostrongylus colubriformis.</title>
        <authorList>
            <person name="Martin J."/>
        </authorList>
    </citation>
    <scope>NUCLEOTIDE SEQUENCE [LARGE SCALE GENOMIC DNA]</scope>
    <source>
        <strain evidence="2">G859</strain>
        <tissue evidence="2">Whole worm</tissue>
    </source>
</reference>
<dbReference type="AlphaFoldDB" id="A0AAN8FRK6"/>
<dbReference type="Proteomes" id="UP001331761">
    <property type="component" value="Unassembled WGS sequence"/>
</dbReference>
<evidence type="ECO:0000313" key="2">
    <source>
        <dbReference type="EMBL" id="KAK5983647.1"/>
    </source>
</evidence>
<feature type="non-terminal residue" evidence="2">
    <location>
        <position position="84"/>
    </location>
</feature>
<keyword evidence="3" id="KW-1185">Reference proteome</keyword>
<evidence type="ECO:0008006" key="4">
    <source>
        <dbReference type="Google" id="ProtNLM"/>
    </source>
</evidence>
<keyword evidence="1" id="KW-0472">Membrane</keyword>
<protein>
    <recommendedName>
        <fullName evidence="4">G-protein coupled receptors family 1 profile domain-containing protein</fullName>
    </recommendedName>
</protein>
<feature type="transmembrane region" description="Helical" evidence="1">
    <location>
        <begin position="30"/>
        <end position="53"/>
    </location>
</feature>